<accession>A0A2S9YYD4</accession>
<dbReference type="InterPro" id="IPR036388">
    <property type="entry name" value="WH-like_DNA-bd_sf"/>
</dbReference>
<comment type="caution">
    <text evidence="7">The sequence shown here is derived from an EMBL/GenBank/DDBJ whole genome shotgun (WGS) entry which is preliminary data.</text>
</comment>
<evidence type="ECO:0000313" key="8">
    <source>
        <dbReference type="Proteomes" id="UP000238823"/>
    </source>
</evidence>
<dbReference type="RefSeq" id="WP_181232854.1">
    <property type="nucleotide sequence ID" value="NZ_PVNL01000003.1"/>
</dbReference>
<feature type="domain" description="RNA polymerase sigma factor 70 region 4 type 2" evidence="6">
    <location>
        <begin position="130"/>
        <end position="179"/>
    </location>
</feature>
<dbReference type="Gene3D" id="1.10.1740.10">
    <property type="match status" value="1"/>
</dbReference>
<reference evidence="7 8" key="1">
    <citation type="submission" date="2018-03" db="EMBL/GenBank/DDBJ databases">
        <title>Draft Genome Sequences of the Obligatory Marine Myxobacteria Enhygromyxa salina SWB007.</title>
        <authorList>
            <person name="Poehlein A."/>
            <person name="Moghaddam J.A."/>
            <person name="Harms H."/>
            <person name="Alanjari M."/>
            <person name="Koenig G.M."/>
            <person name="Daniel R."/>
            <person name="Schaeberle T.F."/>
        </authorList>
    </citation>
    <scope>NUCLEOTIDE SEQUENCE [LARGE SCALE GENOMIC DNA]</scope>
    <source>
        <strain evidence="7 8">SWB007</strain>
    </source>
</reference>
<protein>
    <submittedName>
        <fullName evidence="7">RNA polymerase sigma factor RpoE</fullName>
    </submittedName>
</protein>
<evidence type="ECO:0000256" key="5">
    <source>
        <dbReference type="ARBA" id="ARBA00023163"/>
    </source>
</evidence>
<evidence type="ECO:0000256" key="4">
    <source>
        <dbReference type="ARBA" id="ARBA00023125"/>
    </source>
</evidence>
<evidence type="ECO:0000313" key="7">
    <source>
        <dbReference type="EMBL" id="PRQ10115.1"/>
    </source>
</evidence>
<dbReference type="GO" id="GO:0016987">
    <property type="term" value="F:sigma factor activity"/>
    <property type="evidence" value="ECO:0007669"/>
    <property type="project" value="UniProtKB-KW"/>
</dbReference>
<dbReference type="AlphaFoldDB" id="A0A2S9YYD4"/>
<dbReference type="Proteomes" id="UP000238823">
    <property type="component" value="Unassembled WGS sequence"/>
</dbReference>
<dbReference type="SUPFAM" id="SSF88659">
    <property type="entry name" value="Sigma3 and sigma4 domains of RNA polymerase sigma factors"/>
    <property type="match status" value="1"/>
</dbReference>
<dbReference type="SUPFAM" id="SSF88946">
    <property type="entry name" value="Sigma2 domain of RNA polymerase sigma factors"/>
    <property type="match status" value="1"/>
</dbReference>
<dbReference type="EMBL" id="PVNL01000003">
    <property type="protein sequence ID" value="PRQ10115.1"/>
    <property type="molecule type" value="Genomic_DNA"/>
</dbReference>
<dbReference type="InterPro" id="IPR013325">
    <property type="entry name" value="RNA_pol_sigma_r2"/>
</dbReference>
<dbReference type="InterPro" id="IPR013249">
    <property type="entry name" value="RNA_pol_sigma70_r4_t2"/>
</dbReference>
<dbReference type="GO" id="GO:0006352">
    <property type="term" value="P:DNA-templated transcription initiation"/>
    <property type="evidence" value="ECO:0007669"/>
    <property type="project" value="InterPro"/>
</dbReference>
<dbReference type="InterPro" id="IPR039425">
    <property type="entry name" value="RNA_pol_sigma-70-like"/>
</dbReference>
<dbReference type="GO" id="GO:0003677">
    <property type="term" value="F:DNA binding"/>
    <property type="evidence" value="ECO:0007669"/>
    <property type="project" value="UniProtKB-KW"/>
</dbReference>
<gene>
    <name evidence="7" type="ORF">ENSA7_01600</name>
</gene>
<keyword evidence="3" id="KW-0731">Sigma factor</keyword>
<dbReference type="PANTHER" id="PTHR43133:SF8">
    <property type="entry name" value="RNA POLYMERASE SIGMA FACTOR HI_1459-RELATED"/>
    <property type="match status" value="1"/>
</dbReference>
<evidence type="ECO:0000256" key="2">
    <source>
        <dbReference type="ARBA" id="ARBA00023015"/>
    </source>
</evidence>
<comment type="similarity">
    <text evidence="1">Belongs to the sigma-70 factor family. ECF subfamily.</text>
</comment>
<dbReference type="Gene3D" id="1.10.10.10">
    <property type="entry name" value="Winged helix-like DNA-binding domain superfamily/Winged helix DNA-binding domain"/>
    <property type="match status" value="1"/>
</dbReference>
<evidence type="ECO:0000259" key="6">
    <source>
        <dbReference type="Pfam" id="PF08281"/>
    </source>
</evidence>
<dbReference type="Pfam" id="PF08281">
    <property type="entry name" value="Sigma70_r4_2"/>
    <property type="match status" value="1"/>
</dbReference>
<keyword evidence="4" id="KW-0238">DNA-binding</keyword>
<dbReference type="PANTHER" id="PTHR43133">
    <property type="entry name" value="RNA POLYMERASE ECF-TYPE SIGMA FACTO"/>
    <property type="match status" value="1"/>
</dbReference>
<organism evidence="7 8">
    <name type="scientific">Enhygromyxa salina</name>
    <dbReference type="NCBI Taxonomy" id="215803"/>
    <lineage>
        <taxon>Bacteria</taxon>
        <taxon>Pseudomonadati</taxon>
        <taxon>Myxococcota</taxon>
        <taxon>Polyangia</taxon>
        <taxon>Nannocystales</taxon>
        <taxon>Nannocystaceae</taxon>
        <taxon>Enhygromyxa</taxon>
    </lineage>
</organism>
<evidence type="ECO:0000256" key="1">
    <source>
        <dbReference type="ARBA" id="ARBA00010641"/>
    </source>
</evidence>
<keyword evidence="5" id="KW-0804">Transcription</keyword>
<proteinExistence type="inferred from homology"/>
<dbReference type="InterPro" id="IPR013324">
    <property type="entry name" value="RNA_pol_sigma_r3/r4-like"/>
</dbReference>
<sequence length="193" mass="21138">MEPGPTDAELVTRMREGDRQAEATFAKRHSAWAEVYASKLGAGDLAPDVAQNVMLAMISSPPPVPWTGSVRPYLRVAIFHELIRARRHKPTVPLTGASALLGNLGDLALADNRTSPSSAAARRQILRVASQALGELRTVERVVVLLRSVEGLAFSEIANITNRPVVTERVTYFRGMEKIRRRVSELLCMEAPS</sequence>
<name>A0A2S9YYD4_9BACT</name>
<keyword evidence="2" id="KW-0805">Transcription regulation</keyword>
<evidence type="ECO:0000256" key="3">
    <source>
        <dbReference type="ARBA" id="ARBA00023082"/>
    </source>
</evidence>